<feature type="compositionally biased region" description="Polar residues" evidence="4">
    <location>
        <begin position="1057"/>
        <end position="1070"/>
    </location>
</feature>
<gene>
    <name evidence="6" type="ORF">D0Y65_016519</name>
</gene>
<dbReference type="InterPro" id="IPR002182">
    <property type="entry name" value="NB-ARC"/>
</dbReference>
<evidence type="ECO:0000256" key="2">
    <source>
        <dbReference type="ARBA" id="ARBA00022737"/>
    </source>
</evidence>
<dbReference type="PANTHER" id="PTHR11017:SF243">
    <property type="entry name" value="ADP-RIBOSYL CYCLASE_CYCLIC ADP-RIBOSE HYDROLASE"/>
    <property type="match status" value="1"/>
</dbReference>
<dbReference type="InterPro" id="IPR027417">
    <property type="entry name" value="P-loop_NTPase"/>
</dbReference>
<dbReference type="SUPFAM" id="SSF52540">
    <property type="entry name" value="P-loop containing nucleoside triphosphate hydrolases"/>
    <property type="match status" value="1"/>
</dbReference>
<keyword evidence="7" id="KW-1185">Reference proteome</keyword>
<proteinExistence type="predicted"/>
<dbReference type="InterPro" id="IPR058192">
    <property type="entry name" value="WHD_ROQ1-like"/>
</dbReference>
<reference evidence="6 7" key="1">
    <citation type="submission" date="2018-09" db="EMBL/GenBank/DDBJ databases">
        <title>A high-quality reference genome of wild soybean provides a powerful tool to mine soybean genomes.</title>
        <authorList>
            <person name="Xie M."/>
            <person name="Chung C.Y.L."/>
            <person name="Li M.-W."/>
            <person name="Wong F.-L."/>
            <person name="Chan T.-F."/>
            <person name="Lam H.-M."/>
        </authorList>
    </citation>
    <scope>NUCLEOTIDE SEQUENCE [LARGE SCALE GENOMIC DNA]</scope>
    <source>
        <strain evidence="7">cv. W05</strain>
        <tissue evidence="6">Hypocotyl of etiolated seedlings</tissue>
    </source>
</reference>
<feature type="coiled-coil region" evidence="3">
    <location>
        <begin position="1328"/>
        <end position="1400"/>
    </location>
</feature>
<dbReference type="InterPro" id="IPR042197">
    <property type="entry name" value="Apaf_helical"/>
</dbReference>
<keyword evidence="1" id="KW-0433">Leucine-rich repeat</keyword>
<dbReference type="PRINTS" id="PR00364">
    <property type="entry name" value="DISEASERSIST"/>
</dbReference>
<dbReference type="Gene3D" id="1.10.8.430">
    <property type="entry name" value="Helical domain of apoptotic protease-activating factors"/>
    <property type="match status" value="1"/>
</dbReference>
<dbReference type="GO" id="GO:0006952">
    <property type="term" value="P:defense response"/>
    <property type="evidence" value="ECO:0007669"/>
    <property type="project" value="InterPro"/>
</dbReference>
<organism evidence="6 7">
    <name type="scientific">Glycine soja</name>
    <name type="common">Wild soybean</name>
    <dbReference type="NCBI Taxonomy" id="3848"/>
    <lineage>
        <taxon>Eukaryota</taxon>
        <taxon>Viridiplantae</taxon>
        <taxon>Streptophyta</taxon>
        <taxon>Embryophyta</taxon>
        <taxon>Tracheophyta</taxon>
        <taxon>Spermatophyta</taxon>
        <taxon>Magnoliopsida</taxon>
        <taxon>eudicotyledons</taxon>
        <taxon>Gunneridae</taxon>
        <taxon>Pentapetalae</taxon>
        <taxon>rosids</taxon>
        <taxon>fabids</taxon>
        <taxon>Fabales</taxon>
        <taxon>Fabaceae</taxon>
        <taxon>Papilionoideae</taxon>
        <taxon>50 kb inversion clade</taxon>
        <taxon>NPAAA clade</taxon>
        <taxon>indigoferoid/millettioid clade</taxon>
        <taxon>Phaseoleae</taxon>
        <taxon>Glycine</taxon>
        <taxon>Glycine subgen. Soja</taxon>
    </lineage>
</organism>
<evidence type="ECO:0000259" key="5">
    <source>
        <dbReference type="PROSITE" id="PS50104"/>
    </source>
</evidence>
<dbReference type="InterPro" id="IPR000157">
    <property type="entry name" value="TIR_dom"/>
</dbReference>
<dbReference type="PROSITE" id="PS50104">
    <property type="entry name" value="TIR"/>
    <property type="match status" value="1"/>
</dbReference>
<feature type="region of interest" description="Disordered" evidence="4">
    <location>
        <begin position="1038"/>
        <end position="1154"/>
    </location>
</feature>
<dbReference type="Pfam" id="PF01582">
    <property type="entry name" value="TIR"/>
    <property type="match status" value="1"/>
</dbReference>
<dbReference type="InterPro" id="IPR044974">
    <property type="entry name" value="Disease_R_plants"/>
</dbReference>
<feature type="compositionally biased region" description="Acidic residues" evidence="4">
    <location>
        <begin position="1129"/>
        <end position="1141"/>
    </location>
</feature>
<dbReference type="Proteomes" id="UP000289340">
    <property type="component" value="Chromosome 7"/>
</dbReference>
<evidence type="ECO:0000256" key="3">
    <source>
        <dbReference type="SAM" id="Coils"/>
    </source>
</evidence>
<dbReference type="Gene3D" id="3.40.50.300">
    <property type="entry name" value="P-loop containing nucleotide triphosphate hydrolases"/>
    <property type="match status" value="1"/>
</dbReference>
<dbReference type="InterPro" id="IPR035897">
    <property type="entry name" value="Toll_tir_struct_dom_sf"/>
</dbReference>
<dbReference type="InterPro" id="IPR032675">
    <property type="entry name" value="LRR_dom_sf"/>
</dbReference>
<feature type="region of interest" description="Disordered" evidence="4">
    <location>
        <begin position="1169"/>
        <end position="1194"/>
    </location>
</feature>
<dbReference type="SUPFAM" id="SSF52200">
    <property type="entry name" value="Toll/Interleukin receptor TIR domain"/>
    <property type="match status" value="1"/>
</dbReference>
<accession>A0A445JQC9</accession>
<dbReference type="Gene3D" id="3.40.50.10140">
    <property type="entry name" value="Toll/interleukin-1 receptor homology (TIR) domain"/>
    <property type="match status" value="1"/>
</dbReference>
<keyword evidence="2" id="KW-0677">Repeat</keyword>
<keyword evidence="3" id="KW-0175">Coiled coil</keyword>
<dbReference type="InterPro" id="IPR011713">
    <property type="entry name" value="Leu-rich_rpt_3"/>
</dbReference>
<dbReference type="GO" id="GO:0007165">
    <property type="term" value="P:signal transduction"/>
    <property type="evidence" value="ECO:0007669"/>
    <property type="project" value="InterPro"/>
</dbReference>
<dbReference type="SUPFAM" id="SSF52058">
    <property type="entry name" value="L domain-like"/>
    <property type="match status" value="1"/>
</dbReference>
<sequence length="1456" mass="166187">MNMSSSFLNKFEVFVSYRGADTRTNFTSHLYSVMTQKSIKTFIDQQLNRGDYIWPTLAKAIKESHVVLERAGEDTRMQKRAHPLLAFLKLIFLFTRLFHFYVRDESHVIENVVNDVLQKLHLRYPTELKSLVGTEKICENVELLLKKFRVIGIWGMGGIGKSTIAKFLFAKLFIQYDNVCFVDSSKEYSLDKLFSALLKEEVSTSTVVGSTFDMRRLSNKKVLIVLDGMCNVDNQGRYRLDLLEYLCKEFGDLHHESRLIITTRDKQLLVGKVECIYKVKKLKSPESLELFCLEAFKRKHPHKGYESLSESAVKYADGVPLALKVLGSYLHTKNINFWKCTLEKLSEYPNEKIQNVLKESYTGLDDLEKNIFLDIAFFFKEKKKDHVIRILDACDFAATSGIEVLEDKALITVSNSNIIQMHDLMQKMGLEIVREECKGDPGQRTRLKDKEAREVIEKNKRSSSTYLDLPATLEPFSDKLRYLEWIGYPFESLPSCFCAKLLAEIHMPHSKLKRLWQGMQELDNLEGIELRECKQFEEVPDLSKAPRLKWVNLSCCESLQYLHPSVLSSDTLVTLILDGCTNLKRVKGEKHLKSLEKISVKGCSSLEEFALSSDLIENLDLSNTGIQTLDTSIGRMHKLKWLNLEGLRLGHLLKELSCLTSLQELKLSDSGLVIDKQQLHTLFDGLRSLQILHMKDMSNLVELPDNISGLSQLQELRLDGSNVKRLPESIKILEELQILSVENCKELLCLPTLPSRIKYLGATNCISLVSVSNLNTLATKMLGMTKHITFKNNLNLDGPSLKLIMESLHLTMMSAAFDNVLVRIRGAVNGHNYNSVELCLPGSRVPWKIQDRTTKSSISIELPKRSNFLGFIYWVVLSPAGGMKKHGTKIKCICHLPGKGTKATWLCSDIGGLNSDHVYVWYDPFHCDSILKYYEPKVSFEFCVANENDEAEVDGSICIKECGINLIRVSDVLSVLEELDLDSNKKKDLEKGVKWETERYAEEESNGIRNQIANQQWKMVYFKREEIGKVMMKNLLRPREKEKSSDYSTVHPETGFEQESTTTANGSEPTQFEAKFASSSGAKGTIKQPKESHKRMKVKVKIPSPLPSAFEKVDMESVSEPAQEKSQPQEEESILNQETEESYSSSSSEEESKDALRVLYKTSSFDFNQQEKWSNSPNRGKAQNSSESFSSKDQLEVGSSKVVSEYTPMEIDDYLNKLNDDPFALFDFLSSNVSLSSKLSETTIQQSRSTEKVSNILEELRSLAFSQSLLCNIQRVEYREQVEVTLKKLDNYIRDLSESQSKGLNKFNDFYNKVVTICKDKSLNEEKAKKIEAEKKKAFDKLKDYKSKVQKLDDVVATNKGKIETVEKRQRMIQETIKKLQQENEGLNKEKTKLQTANSKQLANKQEILESVKYVSTSLSKAMKHHAELDKERSGLNADFENLKELYKKMKRSPPF</sequence>
<dbReference type="Pfam" id="PF07725">
    <property type="entry name" value="LRR_3"/>
    <property type="match status" value="1"/>
</dbReference>
<dbReference type="GO" id="GO:0043531">
    <property type="term" value="F:ADP binding"/>
    <property type="evidence" value="ECO:0007669"/>
    <property type="project" value="InterPro"/>
</dbReference>
<feature type="domain" description="TIR" evidence="5">
    <location>
        <begin position="9"/>
        <end position="172"/>
    </location>
</feature>
<evidence type="ECO:0000256" key="1">
    <source>
        <dbReference type="ARBA" id="ARBA00022614"/>
    </source>
</evidence>
<evidence type="ECO:0000313" key="7">
    <source>
        <dbReference type="Proteomes" id="UP000289340"/>
    </source>
</evidence>
<evidence type="ECO:0000313" key="6">
    <source>
        <dbReference type="EMBL" id="RZC00735.1"/>
    </source>
</evidence>
<comment type="caution">
    <text evidence="6">The sequence shown here is derived from an EMBL/GenBank/DDBJ whole genome shotgun (WGS) entry which is preliminary data.</text>
</comment>
<protein>
    <submittedName>
        <fullName evidence="6">TMV resistance protein N</fullName>
    </submittedName>
</protein>
<dbReference type="Gene3D" id="3.80.10.10">
    <property type="entry name" value="Ribonuclease Inhibitor"/>
    <property type="match status" value="2"/>
</dbReference>
<dbReference type="Pfam" id="PF23282">
    <property type="entry name" value="WHD_ROQ1"/>
    <property type="match status" value="1"/>
</dbReference>
<feature type="compositionally biased region" description="Polar residues" evidence="4">
    <location>
        <begin position="1169"/>
        <end position="1192"/>
    </location>
</feature>
<name>A0A445JQC9_GLYSO</name>
<dbReference type="PANTHER" id="PTHR11017">
    <property type="entry name" value="LEUCINE-RICH REPEAT-CONTAINING PROTEIN"/>
    <property type="match status" value="1"/>
</dbReference>
<dbReference type="Pfam" id="PF00931">
    <property type="entry name" value="NB-ARC"/>
    <property type="match status" value="1"/>
</dbReference>
<evidence type="ECO:0000256" key="4">
    <source>
        <dbReference type="SAM" id="MobiDB-lite"/>
    </source>
</evidence>
<dbReference type="EMBL" id="QZWG01000007">
    <property type="protein sequence ID" value="RZC00735.1"/>
    <property type="molecule type" value="Genomic_DNA"/>
</dbReference>